<evidence type="ECO:0000256" key="1">
    <source>
        <dbReference type="SAM" id="MobiDB-lite"/>
    </source>
</evidence>
<proteinExistence type="predicted"/>
<name>A0ABV8H2R8_9BACI</name>
<feature type="region of interest" description="Disordered" evidence="1">
    <location>
        <begin position="56"/>
        <end position="79"/>
    </location>
</feature>
<dbReference type="InterPro" id="IPR025372">
    <property type="entry name" value="DUF4362"/>
</dbReference>
<gene>
    <name evidence="2" type="ORF">ACFOUV_17040</name>
</gene>
<sequence length="180" mass="20922">MLDFSKRVVLVTLISGLALFLIVNFNGTSLAQDNKDNGESNFTFEQQIKNFGEKQTNKVPKDYTPEEAMENGDITPTNITPKQREKINQFKESVKNGNPDFIRFTQFSQFGDPIITEFQFNGELIYYRWDSTRDESGRHIAENMDTGERFSVQEDYCKKLVNNPKMPYITNCYNSESYEF</sequence>
<dbReference type="RefSeq" id="WP_379497986.1">
    <property type="nucleotide sequence ID" value="NZ_JBHSAO010000016.1"/>
</dbReference>
<dbReference type="EMBL" id="JBHSAO010000016">
    <property type="protein sequence ID" value="MFC4025491.1"/>
    <property type="molecule type" value="Genomic_DNA"/>
</dbReference>
<dbReference type="Pfam" id="PF14275">
    <property type="entry name" value="DUF4362"/>
    <property type="match status" value="1"/>
</dbReference>
<dbReference type="Proteomes" id="UP001595772">
    <property type="component" value="Unassembled WGS sequence"/>
</dbReference>
<evidence type="ECO:0000313" key="3">
    <source>
        <dbReference type="Proteomes" id="UP001595772"/>
    </source>
</evidence>
<accession>A0ABV8H2R8</accession>
<comment type="caution">
    <text evidence="2">The sequence shown here is derived from an EMBL/GenBank/DDBJ whole genome shotgun (WGS) entry which is preliminary data.</text>
</comment>
<evidence type="ECO:0000313" key="2">
    <source>
        <dbReference type="EMBL" id="MFC4025491.1"/>
    </source>
</evidence>
<reference evidence="3" key="1">
    <citation type="journal article" date="2019" name="Int. J. Syst. Evol. Microbiol.">
        <title>The Global Catalogue of Microorganisms (GCM) 10K type strain sequencing project: providing services to taxonomists for standard genome sequencing and annotation.</title>
        <authorList>
            <consortium name="The Broad Institute Genomics Platform"/>
            <consortium name="The Broad Institute Genome Sequencing Center for Infectious Disease"/>
            <person name="Wu L."/>
            <person name="Ma J."/>
        </authorList>
    </citation>
    <scope>NUCLEOTIDE SEQUENCE [LARGE SCALE GENOMIC DNA]</scope>
    <source>
        <strain evidence="3">IBRC-M 10703</strain>
    </source>
</reference>
<organism evidence="2 3">
    <name type="scientific">Oceanobacillus longus</name>
    <dbReference type="NCBI Taxonomy" id="930120"/>
    <lineage>
        <taxon>Bacteria</taxon>
        <taxon>Bacillati</taxon>
        <taxon>Bacillota</taxon>
        <taxon>Bacilli</taxon>
        <taxon>Bacillales</taxon>
        <taxon>Bacillaceae</taxon>
        <taxon>Oceanobacillus</taxon>
    </lineage>
</organism>
<protein>
    <submittedName>
        <fullName evidence="2">DUF4362 domain-containing protein</fullName>
    </submittedName>
</protein>
<keyword evidence="3" id="KW-1185">Reference proteome</keyword>